<evidence type="ECO:0000313" key="1">
    <source>
        <dbReference type="EMBL" id="RHZ82452.1"/>
    </source>
</evidence>
<protein>
    <submittedName>
        <fullName evidence="1">Uncharacterized protein</fullName>
    </submittedName>
</protein>
<dbReference type="AlphaFoldDB" id="A0A397J626"/>
<reference evidence="1 2" key="1">
    <citation type="submission" date="2018-08" db="EMBL/GenBank/DDBJ databases">
        <title>Genome and evolution of the arbuscular mycorrhizal fungus Diversispora epigaea (formerly Glomus versiforme) and its bacterial endosymbionts.</title>
        <authorList>
            <person name="Sun X."/>
            <person name="Fei Z."/>
            <person name="Harrison M."/>
        </authorList>
    </citation>
    <scope>NUCLEOTIDE SEQUENCE [LARGE SCALE GENOMIC DNA]</scope>
    <source>
        <strain evidence="1 2">IT104</strain>
    </source>
</reference>
<name>A0A397J626_9GLOM</name>
<keyword evidence="2" id="KW-1185">Reference proteome</keyword>
<evidence type="ECO:0000313" key="2">
    <source>
        <dbReference type="Proteomes" id="UP000266861"/>
    </source>
</evidence>
<gene>
    <name evidence="1" type="ORF">Glove_109g158</name>
</gene>
<dbReference type="Proteomes" id="UP000266861">
    <property type="component" value="Unassembled WGS sequence"/>
</dbReference>
<proteinExistence type="predicted"/>
<comment type="caution">
    <text evidence="1">The sequence shown here is derived from an EMBL/GenBank/DDBJ whole genome shotgun (WGS) entry which is preliminary data.</text>
</comment>
<dbReference type="PANTHER" id="PTHR14187:SF5">
    <property type="entry name" value="HEAT SHOCK 70 KDA PROTEIN 12A"/>
    <property type="match status" value="1"/>
</dbReference>
<dbReference type="EMBL" id="PQFF01000102">
    <property type="protein sequence ID" value="RHZ82452.1"/>
    <property type="molecule type" value="Genomic_DNA"/>
</dbReference>
<dbReference type="PANTHER" id="PTHR14187">
    <property type="entry name" value="ALPHA KINASE/ELONGATION FACTOR 2 KINASE"/>
    <property type="match status" value="1"/>
</dbReference>
<accession>A0A397J626</accession>
<organism evidence="1 2">
    <name type="scientific">Diversispora epigaea</name>
    <dbReference type="NCBI Taxonomy" id="1348612"/>
    <lineage>
        <taxon>Eukaryota</taxon>
        <taxon>Fungi</taxon>
        <taxon>Fungi incertae sedis</taxon>
        <taxon>Mucoromycota</taxon>
        <taxon>Glomeromycotina</taxon>
        <taxon>Glomeromycetes</taxon>
        <taxon>Diversisporales</taxon>
        <taxon>Diversisporaceae</taxon>
        <taxon>Diversispora</taxon>
    </lineage>
</organism>
<sequence length="93" mass="10357">MLALIDHLTSEKLQFITEPEAAAMHCMQVSKEHFVIPKGKSYMVVNCGEDTVASITRKFISTDVLGEVTGHTSDFCGSNYVDRNDHHLCGHVY</sequence>
<dbReference type="OrthoDB" id="2434941at2759"/>